<accession>A0A9P9DWU6</accession>
<keyword evidence="2" id="KW-0378">Hydrolase</keyword>
<reference evidence="2" key="1">
    <citation type="journal article" date="2021" name="Nat. Commun.">
        <title>Genetic determinants of endophytism in the Arabidopsis root mycobiome.</title>
        <authorList>
            <person name="Mesny F."/>
            <person name="Miyauchi S."/>
            <person name="Thiergart T."/>
            <person name="Pickel B."/>
            <person name="Atanasova L."/>
            <person name="Karlsson M."/>
            <person name="Huettel B."/>
            <person name="Barry K.W."/>
            <person name="Haridas S."/>
            <person name="Chen C."/>
            <person name="Bauer D."/>
            <person name="Andreopoulos W."/>
            <person name="Pangilinan J."/>
            <person name="LaButti K."/>
            <person name="Riley R."/>
            <person name="Lipzen A."/>
            <person name="Clum A."/>
            <person name="Drula E."/>
            <person name="Henrissat B."/>
            <person name="Kohler A."/>
            <person name="Grigoriev I.V."/>
            <person name="Martin F.M."/>
            <person name="Hacquard S."/>
        </authorList>
    </citation>
    <scope>NUCLEOTIDE SEQUENCE</scope>
    <source>
        <strain evidence="2">MPI-CAGE-CH-0243</strain>
    </source>
</reference>
<organism evidence="2 3">
    <name type="scientific">Dendryphion nanum</name>
    <dbReference type="NCBI Taxonomy" id="256645"/>
    <lineage>
        <taxon>Eukaryota</taxon>
        <taxon>Fungi</taxon>
        <taxon>Dikarya</taxon>
        <taxon>Ascomycota</taxon>
        <taxon>Pezizomycotina</taxon>
        <taxon>Dothideomycetes</taxon>
        <taxon>Pleosporomycetidae</taxon>
        <taxon>Pleosporales</taxon>
        <taxon>Torulaceae</taxon>
        <taxon>Dendryphion</taxon>
    </lineage>
</organism>
<proteinExistence type="predicted"/>
<dbReference type="EMBL" id="JAGMWT010000006">
    <property type="protein sequence ID" value="KAH7126868.1"/>
    <property type="molecule type" value="Genomic_DNA"/>
</dbReference>
<dbReference type="Pfam" id="PF00561">
    <property type="entry name" value="Abhydrolase_1"/>
    <property type="match status" value="1"/>
</dbReference>
<protein>
    <submittedName>
        <fullName evidence="2">Alpha/Beta hydrolase protein</fullName>
    </submittedName>
</protein>
<dbReference type="PANTHER" id="PTHR43433">
    <property type="entry name" value="HYDROLASE, ALPHA/BETA FOLD FAMILY PROTEIN"/>
    <property type="match status" value="1"/>
</dbReference>
<gene>
    <name evidence="2" type="ORF">B0J11DRAFT_526661</name>
</gene>
<evidence type="ECO:0000313" key="2">
    <source>
        <dbReference type="EMBL" id="KAH7126868.1"/>
    </source>
</evidence>
<dbReference type="GO" id="GO:0016787">
    <property type="term" value="F:hydrolase activity"/>
    <property type="evidence" value="ECO:0007669"/>
    <property type="project" value="UniProtKB-KW"/>
</dbReference>
<dbReference type="Proteomes" id="UP000700596">
    <property type="component" value="Unassembled WGS sequence"/>
</dbReference>
<dbReference type="InterPro" id="IPR000073">
    <property type="entry name" value="AB_hydrolase_1"/>
</dbReference>
<dbReference type="AlphaFoldDB" id="A0A9P9DWU6"/>
<dbReference type="OrthoDB" id="294702at2759"/>
<dbReference type="PANTHER" id="PTHR43433:SF10">
    <property type="entry name" value="AB HYDROLASE-1 DOMAIN-CONTAINING PROTEIN"/>
    <property type="match status" value="1"/>
</dbReference>
<dbReference type="InterPro" id="IPR050471">
    <property type="entry name" value="AB_hydrolase"/>
</dbReference>
<dbReference type="Gene3D" id="3.40.50.1820">
    <property type="entry name" value="alpha/beta hydrolase"/>
    <property type="match status" value="1"/>
</dbReference>
<sequence>MALKHSLKNVRSFFTSPHIRSQSVVQPNVASVTPPWSLEMHESQTMILPDGRTLGYSTYGPSTGYPVVYMHGLPGSRIDARCLPELDNSKSLKFIGIDRPGMGLSTIQEGRRLKDWPNDVKSLVDHLNIDSFKVVGESGGGPYALACAHAFPRERLRATGIIYGVAPLETGLHGMNWRQYIGWKIAPRSQWLLRTLTTSYFGKAAQDPNPKTMEDLIEKTFFRDLNEEEGRIVRKPAILQTWIDSFRETFRNGGAGYAQDTTILGSPWGFDMNDIDGQNILIFHGEKDTLAPARMAHYMHEKLKGSVLKIYDGETHMTLFDEEHYGKAIIRDVAESE</sequence>
<dbReference type="SUPFAM" id="SSF53474">
    <property type="entry name" value="alpha/beta-Hydrolases"/>
    <property type="match status" value="1"/>
</dbReference>
<comment type="caution">
    <text evidence="2">The sequence shown here is derived from an EMBL/GenBank/DDBJ whole genome shotgun (WGS) entry which is preliminary data.</text>
</comment>
<evidence type="ECO:0000259" key="1">
    <source>
        <dbReference type="Pfam" id="PF00561"/>
    </source>
</evidence>
<feature type="domain" description="AB hydrolase-1" evidence="1">
    <location>
        <begin position="65"/>
        <end position="152"/>
    </location>
</feature>
<evidence type="ECO:0000313" key="3">
    <source>
        <dbReference type="Proteomes" id="UP000700596"/>
    </source>
</evidence>
<dbReference type="InterPro" id="IPR029058">
    <property type="entry name" value="AB_hydrolase_fold"/>
</dbReference>
<name>A0A9P9DWU6_9PLEO</name>
<keyword evidence="3" id="KW-1185">Reference proteome</keyword>